<dbReference type="CDD" id="cd00618">
    <property type="entry name" value="PLA2_like"/>
    <property type="match status" value="1"/>
</dbReference>
<accession>A0A6J4NXH6</accession>
<sequence length="236" mass="24521">MTEPEKEVGRPGHGGGATPENGPPRPLAGIPIPGLSGITERPKSLPFYGNYCGRGHGDPTYRTPPVDAVDAACREHNRCYSLLGDFDERCDRNFAEILPTAISETPTREGKNAGLLALAYFSLAEPSLGLGEALFRGAPPRGGKETRPTGGETVSEGTQDQRTQGGRSGKGGIEDRSSSDSNTTRVENDKGPKGILAPLLNLDILPPPDSDSTTLEPGGLGDFQGSAGGGKGEGRG</sequence>
<dbReference type="InterPro" id="IPR036444">
    <property type="entry name" value="PLipase_A2_dom_sf"/>
</dbReference>
<protein>
    <recommendedName>
        <fullName evidence="3">Phospholipase A2 domain-containing protein</fullName>
    </recommendedName>
</protein>
<evidence type="ECO:0000313" key="2">
    <source>
        <dbReference type="EMBL" id="CAA9398273.1"/>
    </source>
</evidence>
<feature type="compositionally biased region" description="Basic and acidic residues" evidence="1">
    <location>
        <begin position="1"/>
        <end position="10"/>
    </location>
</feature>
<evidence type="ECO:0000256" key="1">
    <source>
        <dbReference type="SAM" id="MobiDB-lite"/>
    </source>
</evidence>
<evidence type="ECO:0008006" key="3">
    <source>
        <dbReference type="Google" id="ProtNLM"/>
    </source>
</evidence>
<gene>
    <name evidence="2" type="ORF">AVDCRST_MAG22-1229</name>
</gene>
<feature type="compositionally biased region" description="Polar residues" evidence="1">
    <location>
        <begin position="155"/>
        <end position="165"/>
    </location>
</feature>
<dbReference type="SUPFAM" id="SSF48619">
    <property type="entry name" value="Phospholipase A2, PLA2"/>
    <property type="match status" value="1"/>
</dbReference>
<feature type="region of interest" description="Disordered" evidence="1">
    <location>
        <begin position="134"/>
        <end position="236"/>
    </location>
</feature>
<dbReference type="GO" id="GO:0006644">
    <property type="term" value="P:phospholipid metabolic process"/>
    <property type="evidence" value="ECO:0007669"/>
    <property type="project" value="InterPro"/>
</dbReference>
<dbReference type="GO" id="GO:0004623">
    <property type="term" value="F:phospholipase A2 activity"/>
    <property type="evidence" value="ECO:0007669"/>
    <property type="project" value="InterPro"/>
</dbReference>
<organism evidence="2">
    <name type="scientific">uncultured Rubrobacteraceae bacterium</name>
    <dbReference type="NCBI Taxonomy" id="349277"/>
    <lineage>
        <taxon>Bacteria</taxon>
        <taxon>Bacillati</taxon>
        <taxon>Actinomycetota</taxon>
        <taxon>Rubrobacteria</taxon>
        <taxon>Rubrobacterales</taxon>
        <taxon>Rubrobacteraceae</taxon>
        <taxon>environmental samples</taxon>
    </lineage>
</organism>
<dbReference type="GO" id="GO:0050482">
    <property type="term" value="P:arachidonate secretion"/>
    <property type="evidence" value="ECO:0007669"/>
    <property type="project" value="InterPro"/>
</dbReference>
<proteinExistence type="predicted"/>
<feature type="compositionally biased region" description="Low complexity" evidence="1">
    <location>
        <begin position="195"/>
        <end position="204"/>
    </location>
</feature>
<dbReference type="AlphaFoldDB" id="A0A6J4NXH6"/>
<feature type="compositionally biased region" description="Gly residues" evidence="1">
    <location>
        <begin position="218"/>
        <end position="236"/>
    </location>
</feature>
<dbReference type="Gene3D" id="1.20.90.10">
    <property type="entry name" value="Phospholipase A2 domain"/>
    <property type="match status" value="1"/>
</dbReference>
<dbReference type="EMBL" id="CADCUV010000046">
    <property type="protein sequence ID" value="CAA9398273.1"/>
    <property type="molecule type" value="Genomic_DNA"/>
</dbReference>
<reference evidence="2" key="1">
    <citation type="submission" date="2020-02" db="EMBL/GenBank/DDBJ databases">
        <authorList>
            <person name="Meier V. D."/>
        </authorList>
    </citation>
    <scope>NUCLEOTIDE SEQUENCE</scope>
    <source>
        <strain evidence="2">AVDCRST_MAG22</strain>
    </source>
</reference>
<name>A0A6J4NXH6_9ACTN</name>
<feature type="region of interest" description="Disordered" evidence="1">
    <location>
        <begin position="1"/>
        <end position="38"/>
    </location>
</feature>